<keyword evidence="3" id="KW-0547">Nucleotide-binding</keyword>
<dbReference type="GO" id="GO:0015416">
    <property type="term" value="F:ABC-type phosphonate transporter activity"/>
    <property type="evidence" value="ECO:0007669"/>
    <property type="project" value="InterPro"/>
</dbReference>
<dbReference type="Proteomes" id="UP000192534">
    <property type="component" value="Unassembled WGS sequence"/>
</dbReference>
<dbReference type="PROSITE" id="PS50893">
    <property type="entry name" value="ABC_TRANSPORTER_2"/>
    <property type="match status" value="1"/>
</dbReference>
<feature type="domain" description="ABC transporter" evidence="8">
    <location>
        <begin position="22"/>
        <end position="264"/>
    </location>
</feature>
<dbReference type="SMART" id="SM00382">
    <property type="entry name" value="AAA"/>
    <property type="match status" value="1"/>
</dbReference>
<feature type="compositionally biased region" description="Polar residues" evidence="7">
    <location>
        <begin position="266"/>
        <end position="276"/>
    </location>
</feature>
<evidence type="ECO:0000256" key="4">
    <source>
        <dbReference type="ARBA" id="ARBA00022840"/>
    </source>
</evidence>
<proteinExistence type="predicted"/>
<dbReference type="InterPro" id="IPR012693">
    <property type="entry name" value="ABC_transpr_PhnC"/>
</dbReference>
<dbReference type="InterPro" id="IPR003439">
    <property type="entry name" value="ABC_transporter-like_ATP-bd"/>
</dbReference>
<keyword evidence="2" id="KW-1003">Cell membrane</keyword>
<dbReference type="PROSITE" id="PS00211">
    <property type="entry name" value="ABC_TRANSPORTER_1"/>
    <property type="match status" value="1"/>
</dbReference>
<dbReference type="CDD" id="cd03256">
    <property type="entry name" value="ABC_PhnC_transporter"/>
    <property type="match status" value="1"/>
</dbReference>
<dbReference type="Gene3D" id="3.40.50.300">
    <property type="entry name" value="P-loop containing nucleotide triphosphate hydrolases"/>
    <property type="match status" value="1"/>
</dbReference>
<dbReference type="GO" id="GO:0016020">
    <property type="term" value="C:membrane"/>
    <property type="evidence" value="ECO:0007669"/>
    <property type="project" value="InterPro"/>
</dbReference>
<evidence type="ECO:0000256" key="1">
    <source>
        <dbReference type="ARBA" id="ARBA00022448"/>
    </source>
</evidence>
<sequence length="295" mass="32128">MGKSSITIDSNNRNLLRNFTLLELAEVSKTYPRGVQALSPTSLEIQPGEVTVLLGPSGAGKSTLLRCMNMLVRPTTGTVRADGLPALDSRRALREHRRQTGMVFQQHQLILRYTALRNVLLGRVGYHHLLRGFLPARRGDLDIALKALDQVGLLDRSLERADHLSGGEQQRVGIARALAQQPRLILADEPVASLDPGTAQRVMTLLRRVCTQNGITLVASLHQVELALQHADRIVGLAHGEIVYDGPPADVAEPVLRLIYEGGPDKSTSASANPSQHPGRPYQTDPQLTKGIIDV</sequence>
<name>A0A1X0II17_MYCRH</name>
<protein>
    <submittedName>
        <fullName evidence="9">Phosphonate ABC transporter ATP-binding protein</fullName>
    </submittedName>
</protein>
<dbReference type="GO" id="GO:0005524">
    <property type="term" value="F:ATP binding"/>
    <property type="evidence" value="ECO:0007669"/>
    <property type="project" value="UniProtKB-KW"/>
</dbReference>
<evidence type="ECO:0000256" key="5">
    <source>
        <dbReference type="ARBA" id="ARBA00022967"/>
    </source>
</evidence>
<evidence type="ECO:0000256" key="7">
    <source>
        <dbReference type="SAM" id="MobiDB-lite"/>
    </source>
</evidence>
<evidence type="ECO:0000256" key="6">
    <source>
        <dbReference type="ARBA" id="ARBA00023136"/>
    </source>
</evidence>
<accession>A0A1X0II17</accession>
<dbReference type="PANTHER" id="PTHR43166">
    <property type="entry name" value="AMINO ACID IMPORT ATP-BINDING PROTEIN"/>
    <property type="match status" value="1"/>
</dbReference>
<dbReference type="NCBIfam" id="TIGR02315">
    <property type="entry name" value="ABC_phnC"/>
    <property type="match status" value="1"/>
</dbReference>
<organism evidence="9 10">
    <name type="scientific">Mycolicibacterium rhodesiae</name>
    <name type="common">Mycobacterium rhodesiae</name>
    <dbReference type="NCBI Taxonomy" id="36814"/>
    <lineage>
        <taxon>Bacteria</taxon>
        <taxon>Bacillati</taxon>
        <taxon>Actinomycetota</taxon>
        <taxon>Actinomycetes</taxon>
        <taxon>Mycobacteriales</taxon>
        <taxon>Mycobacteriaceae</taxon>
        <taxon>Mycolicibacterium</taxon>
    </lineage>
</organism>
<evidence type="ECO:0000313" key="10">
    <source>
        <dbReference type="Proteomes" id="UP000192534"/>
    </source>
</evidence>
<keyword evidence="4 9" id="KW-0067">ATP-binding</keyword>
<evidence type="ECO:0000256" key="2">
    <source>
        <dbReference type="ARBA" id="ARBA00022475"/>
    </source>
</evidence>
<evidence type="ECO:0000256" key="3">
    <source>
        <dbReference type="ARBA" id="ARBA00022741"/>
    </source>
</evidence>
<keyword evidence="1" id="KW-0813">Transport</keyword>
<dbReference type="GO" id="GO:0016887">
    <property type="term" value="F:ATP hydrolysis activity"/>
    <property type="evidence" value="ECO:0007669"/>
    <property type="project" value="InterPro"/>
</dbReference>
<reference evidence="9 10" key="1">
    <citation type="submission" date="2016-12" db="EMBL/GenBank/DDBJ databases">
        <title>The new phylogeny of genus Mycobacterium.</title>
        <authorList>
            <person name="Tortoli E."/>
            <person name="Trovato A."/>
            <person name="Cirillo D.M."/>
        </authorList>
    </citation>
    <scope>NUCLEOTIDE SEQUENCE [LARGE SCALE GENOMIC DNA]</scope>
    <source>
        <strain evidence="9 10">DSM 44223</strain>
    </source>
</reference>
<dbReference type="Pfam" id="PF00005">
    <property type="entry name" value="ABC_tran"/>
    <property type="match status" value="1"/>
</dbReference>
<evidence type="ECO:0000259" key="8">
    <source>
        <dbReference type="PROSITE" id="PS50893"/>
    </source>
</evidence>
<keyword evidence="5" id="KW-1278">Translocase</keyword>
<dbReference type="InterPro" id="IPR027417">
    <property type="entry name" value="P-loop_NTPase"/>
</dbReference>
<dbReference type="EMBL" id="MVIH01000033">
    <property type="protein sequence ID" value="ORB47047.1"/>
    <property type="molecule type" value="Genomic_DNA"/>
</dbReference>
<dbReference type="AlphaFoldDB" id="A0A1X0II17"/>
<feature type="region of interest" description="Disordered" evidence="7">
    <location>
        <begin position="262"/>
        <end position="295"/>
    </location>
</feature>
<gene>
    <name evidence="9" type="ORF">BST42_28485</name>
</gene>
<comment type="caution">
    <text evidence="9">The sequence shown here is derived from an EMBL/GenBank/DDBJ whole genome shotgun (WGS) entry which is preliminary data.</text>
</comment>
<dbReference type="InterPro" id="IPR017871">
    <property type="entry name" value="ABC_transporter-like_CS"/>
</dbReference>
<dbReference type="SUPFAM" id="SSF52540">
    <property type="entry name" value="P-loop containing nucleoside triphosphate hydrolases"/>
    <property type="match status" value="1"/>
</dbReference>
<dbReference type="InterPro" id="IPR050086">
    <property type="entry name" value="MetN_ABC_transporter-like"/>
</dbReference>
<dbReference type="InterPro" id="IPR003593">
    <property type="entry name" value="AAA+_ATPase"/>
</dbReference>
<keyword evidence="6" id="KW-0472">Membrane</keyword>
<keyword evidence="10" id="KW-1185">Reference proteome</keyword>
<dbReference type="PANTHER" id="PTHR43166:SF6">
    <property type="entry name" value="PHOSPHONATES IMPORT ATP-BINDING PROTEIN PHNC"/>
    <property type="match status" value="1"/>
</dbReference>
<evidence type="ECO:0000313" key="9">
    <source>
        <dbReference type="EMBL" id="ORB47047.1"/>
    </source>
</evidence>